<dbReference type="AlphaFoldDB" id="A0A0F9KBV5"/>
<accession>A0A0F9KBV5</accession>
<comment type="caution">
    <text evidence="2">The sequence shown here is derived from an EMBL/GenBank/DDBJ whole genome shotgun (WGS) entry which is preliminary data.</text>
</comment>
<name>A0A0F9KBV5_9ZZZZ</name>
<protein>
    <submittedName>
        <fullName evidence="2">Uncharacterized protein</fullName>
    </submittedName>
</protein>
<organism evidence="2">
    <name type="scientific">marine sediment metagenome</name>
    <dbReference type="NCBI Taxonomy" id="412755"/>
    <lineage>
        <taxon>unclassified sequences</taxon>
        <taxon>metagenomes</taxon>
        <taxon>ecological metagenomes</taxon>
    </lineage>
</organism>
<evidence type="ECO:0000313" key="2">
    <source>
        <dbReference type="EMBL" id="KKM79423.1"/>
    </source>
</evidence>
<gene>
    <name evidence="2" type="ORF">LCGC14_1350110</name>
</gene>
<evidence type="ECO:0000256" key="1">
    <source>
        <dbReference type="SAM" id="MobiDB-lite"/>
    </source>
</evidence>
<dbReference type="EMBL" id="LAZR01008338">
    <property type="protein sequence ID" value="KKM79423.1"/>
    <property type="molecule type" value="Genomic_DNA"/>
</dbReference>
<proteinExistence type="predicted"/>
<feature type="region of interest" description="Disordered" evidence="1">
    <location>
        <begin position="53"/>
        <end position="74"/>
    </location>
</feature>
<sequence length="347" mass="38617">MFSGNRGVGVFFVLRRDGATRRKHPGSHPVIKAVGNATRKKGKWRYVVAHRKKDKEVAPDPAPVASVVPPEDAEERVKVELPPEMQAAPGESAVAVEEAPPAEAVPVETSPTDEKRPVVDKGALDAEREKRKATQRELDDYKKIEGARERFDAERRRVAGETATKEVVAIDYNDLPDMNAVATELRKQMDVQMGNRIGTMESDFLRAKVTMSEQFMRTQHEDYDEVLNESGVQAAIAFVEGRPVDPFLWNLIFRSDNPGLTAYTYAKGKLHEGTEVAAESRGEERGRREVVEKIHGNAGKPKGIANLTASSAQEGGLTRRDIDAMSDEKKAWLKKNRPDVWRFYLGG</sequence>
<reference evidence="2" key="1">
    <citation type="journal article" date="2015" name="Nature">
        <title>Complex archaea that bridge the gap between prokaryotes and eukaryotes.</title>
        <authorList>
            <person name="Spang A."/>
            <person name="Saw J.H."/>
            <person name="Jorgensen S.L."/>
            <person name="Zaremba-Niedzwiedzka K."/>
            <person name="Martijn J."/>
            <person name="Lind A.E."/>
            <person name="van Eijk R."/>
            <person name="Schleper C."/>
            <person name="Guy L."/>
            <person name="Ettema T.J."/>
        </authorList>
    </citation>
    <scope>NUCLEOTIDE SEQUENCE</scope>
</reference>